<evidence type="ECO:0000256" key="1">
    <source>
        <dbReference type="ARBA" id="ARBA00006227"/>
    </source>
</evidence>
<protein>
    <recommendedName>
        <fullName evidence="4">50S ribosomal protein L13</fullName>
    </recommendedName>
</protein>
<evidence type="ECO:0000256" key="4">
    <source>
        <dbReference type="ARBA" id="ARBA00035499"/>
    </source>
</evidence>
<evidence type="ECO:0000313" key="5">
    <source>
        <dbReference type="EMBL" id="KKS48140.1"/>
    </source>
</evidence>
<dbReference type="InterPro" id="IPR005822">
    <property type="entry name" value="Ribosomal_uL13"/>
</dbReference>
<dbReference type="PATRIC" id="fig|1618659.3.peg.475"/>
<name>A0A0G0ZHD7_9BACT</name>
<proteinExistence type="inferred from homology"/>
<dbReference type="PANTHER" id="PTHR11545">
    <property type="entry name" value="RIBOSOMAL PROTEIN L13"/>
    <property type="match status" value="1"/>
</dbReference>
<keyword evidence="2 5" id="KW-0689">Ribosomal protein</keyword>
<dbReference type="InterPro" id="IPR036899">
    <property type="entry name" value="Ribosomal_uL13_sf"/>
</dbReference>
<dbReference type="EMBL" id="LCDF01000011">
    <property type="protein sequence ID" value="KKS48140.1"/>
    <property type="molecule type" value="Genomic_DNA"/>
</dbReference>
<dbReference type="NCBIfam" id="TIGR01066">
    <property type="entry name" value="rplM_bact"/>
    <property type="match status" value="1"/>
</dbReference>
<sequence length="119" mass="13762">MKSKTQDAVTFDVKGKSLGRAATEASILLRGKNRSDFEPRIRPTHNVTIVNLKELKIHPTKLRTKRYTRYSGYPSGLRITSLGDLWNKNSKEVFKKAVWGMLPKNRSRKFIIKNLKFEN</sequence>
<dbReference type="Proteomes" id="UP000034036">
    <property type="component" value="Unassembled WGS sequence"/>
</dbReference>
<dbReference type="Pfam" id="PF00572">
    <property type="entry name" value="Ribosomal_L13"/>
    <property type="match status" value="1"/>
</dbReference>
<dbReference type="PIRSF" id="PIRSF002181">
    <property type="entry name" value="Ribosomal_L13"/>
    <property type="match status" value="1"/>
</dbReference>
<evidence type="ECO:0000256" key="3">
    <source>
        <dbReference type="ARBA" id="ARBA00023274"/>
    </source>
</evidence>
<organism evidence="5 6">
    <name type="scientific">Candidatus Giovannonibacteria bacterium GW2011_GWF2_42_19</name>
    <dbReference type="NCBI Taxonomy" id="1618659"/>
    <lineage>
        <taxon>Bacteria</taxon>
        <taxon>Candidatus Giovannoniibacteriota</taxon>
    </lineage>
</organism>
<dbReference type="SUPFAM" id="SSF52161">
    <property type="entry name" value="Ribosomal protein L13"/>
    <property type="match status" value="1"/>
</dbReference>
<dbReference type="Gene3D" id="3.90.1180.10">
    <property type="entry name" value="Ribosomal protein L13"/>
    <property type="match status" value="1"/>
</dbReference>
<reference evidence="5 6" key="1">
    <citation type="journal article" date="2015" name="Nature">
        <title>rRNA introns, odd ribosomes, and small enigmatic genomes across a large radiation of phyla.</title>
        <authorList>
            <person name="Brown C.T."/>
            <person name="Hug L.A."/>
            <person name="Thomas B.C."/>
            <person name="Sharon I."/>
            <person name="Castelle C.J."/>
            <person name="Singh A."/>
            <person name="Wilkins M.J."/>
            <person name="Williams K.H."/>
            <person name="Banfield J.F."/>
        </authorList>
    </citation>
    <scope>NUCLEOTIDE SEQUENCE [LARGE SCALE GENOMIC DNA]</scope>
</reference>
<accession>A0A0G0ZHD7</accession>
<dbReference type="AlphaFoldDB" id="A0A0G0ZHD7"/>
<dbReference type="InterPro" id="IPR005823">
    <property type="entry name" value="Ribosomal_uL13_bac-type"/>
</dbReference>
<dbReference type="GO" id="GO:0017148">
    <property type="term" value="P:negative regulation of translation"/>
    <property type="evidence" value="ECO:0007669"/>
    <property type="project" value="TreeGrafter"/>
</dbReference>
<dbReference type="GO" id="GO:0003735">
    <property type="term" value="F:structural constituent of ribosome"/>
    <property type="evidence" value="ECO:0007669"/>
    <property type="project" value="InterPro"/>
</dbReference>
<dbReference type="STRING" id="1618659.UV11_C0011G0021"/>
<dbReference type="CDD" id="cd00392">
    <property type="entry name" value="Ribosomal_L13"/>
    <property type="match status" value="1"/>
</dbReference>
<dbReference type="GO" id="GO:0006412">
    <property type="term" value="P:translation"/>
    <property type="evidence" value="ECO:0007669"/>
    <property type="project" value="InterPro"/>
</dbReference>
<gene>
    <name evidence="5" type="ORF">UV11_C0011G0021</name>
</gene>
<evidence type="ECO:0000256" key="2">
    <source>
        <dbReference type="ARBA" id="ARBA00022980"/>
    </source>
</evidence>
<comment type="caution">
    <text evidence="5">The sequence shown here is derived from an EMBL/GenBank/DDBJ whole genome shotgun (WGS) entry which is preliminary data.</text>
</comment>
<dbReference type="GO" id="GO:0022625">
    <property type="term" value="C:cytosolic large ribosomal subunit"/>
    <property type="evidence" value="ECO:0007669"/>
    <property type="project" value="TreeGrafter"/>
</dbReference>
<keyword evidence="3" id="KW-0687">Ribonucleoprotein</keyword>
<comment type="similarity">
    <text evidence="1">Belongs to the universal ribosomal protein uL13 family.</text>
</comment>
<evidence type="ECO:0000313" key="6">
    <source>
        <dbReference type="Proteomes" id="UP000034036"/>
    </source>
</evidence>
<dbReference type="GO" id="GO:0003729">
    <property type="term" value="F:mRNA binding"/>
    <property type="evidence" value="ECO:0007669"/>
    <property type="project" value="TreeGrafter"/>
</dbReference>
<dbReference type="PANTHER" id="PTHR11545:SF2">
    <property type="entry name" value="LARGE RIBOSOMAL SUBUNIT PROTEIN UL13M"/>
    <property type="match status" value="1"/>
</dbReference>